<keyword evidence="1" id="KW-0347">Helicase</keyword>
<dbReference type="EMBL" id="JDVG02000251">
    <property type="protein sequence ID" value="KFB73293.1"/>
    <property type="molecule type" value="Genomic_DNA"/>
</dbReference>
<protein>
    <submittedName>
        <fullName evidence="1">Holliday junction DNA helicase RuvB</fullName>
    </submittedName>
</protein>
<gene>
    <name evidence="1" type="ORF">AW09_001453</name>
</gene>
<organism evidence="1 2">
    <name type="scientific">Candidatus Accumulibacter phosphatis</name>
    <dbReference type="NCBI Taxonomy" id="327160"/>
    <lineage>
        <taxon>Bacteria</taxon>
        <taxon>Pseudomonadati</taxon>
        <taxon>Pseudomonadota</taxon>
        <taxon>Betaproteobacteria</taxon>
        <taxon>Candidatus Accumulibacter</taxon>
    </lineage>
</organism>
<dbReference type="GO" id="GO:0004386">
    <property type="term" value="F:helicase activity"/>
    <property type="evidence" value="ECO:0007669"/>
    <property type="project" value="UniProtKB-KW"/>
</dbReference>
<dbReference type="AlphaFoldDB" id="A0A080LX43"/>
<keyword evidence="1" id="KW-0378">Hydrolase</keyword>
<keyword evidence="1" id="KW-0067">ATP-binding</keyword>
<evidence type="ECO:0000313" key="1">
    <source>
        <dbReference type="EMBL" id="KFB73293.1"/>
    </source>
</evidence>
<comment type="caution">
    <text evidence="1">The sequence shown here is derived from an EMBL/GenBank/DDBJ whole genome shotgun (WGS) entry which is preliminary data.</text>
</comment>
<accession>A0A080LX43</accession>
<name>A0A080LX43_9PROT</name>
<sequence>MIETDDLGNSAVDRLISAEAKSTQEEAIERALRPRRLADYVGQAKIREQLTIFMTRFTASRRSSKKSCIRRWRTSRSIS</sequence>
<keyword evidence="1" id="KW-0547">Nucleotide-binding</keyword>
<evidence type="ECO:0000313" key="2">
    <source>
        <dbReference type="Proteomes" id="UP000020077"/>
    </source>
</evidence>
<reference evidence="1 2" key="1">
    <citation type="submission" date="2014-02" db="EMBL/GenBank/DDBJ databases">
        <title>Expanding our view of genomic diversity in Candidatus Accumulibacter clades.</title>
        <authorList>
            <person name="Skennerton C.T."/>
            <person name="Barr J.J."/>
            <person name="Slater F.R."/>
            <person name="Bond P.L."/>
            <person name="Tyson G.W."/>
        </authorList>
    </citation>
    <scope>NUCLEOTIDE SEQUENCE [LARGE SCALE GENOMIC DNA]</scope>
    <source>
        <strain evidence="2">BA-91</strain>
    </source>
</reference>
<dbReference type="Proteomes" id="UP000020077">
    <property type="component" value="Unassembled WGS sequence"/>
</dbReference>
<proteinExistence type="predicted"/>